<proteinExistence type="predicted"/>
<dbReference type="InterPro" id="IPR036102">
    <property type="entry name" value="OsmC/Ohrsf"/>
</dbReference>
<gene>
    <name evidence="1" type="ORF">GWK17_11600</name>
</gene>
<organism evidence="1 2">
    <name type="scientific">Mesobacillus selenatarsenatis</name>
    <dbReference type="NCBI Taxonomy" id="388741"/>
    <lineage>
        <taxon>Bacteria</taxon>
        <taxon>Bacillati</taxon>
        <taxon>Bacillota</taxon>
        <taxon>Bacilli</taxon>
        <taxon>Bacillales</taxon>
        <taxon>Bacillaceae</taxon>
        <taxon>Mesobacillus</taxon>
    </lineage>
</organism>
<evidence type="ECO:0000313" key="2">
    <source>
        <dbReference type="Proteomes" id="UP000587942"/>
    </source>
</evidence>
<protein>
    <submittedName>
        <fullName evidence="1">OsmC family protein</fullName>
    </submittedName>
</protein>
<accession>A0A846TJD9</accession>
<dbReference type="InterPro" id="IPR003718">
    <property type="entry name" value="OsmC/Ohr_fam"/>
</dbReference>
<evidence type="ECO:0000313" key="1">
    <source>
        <dbReference type="EMBL" id="NKE06104.1"/>
    </source>
</evidence>
<dbReference type="Proteomes" id="UP000587942">
    <property type="component" value="Unassembled WGS sequence"/>
</dbReference>
<sequence length="65" mass="7307">MQGTIEAPEGALKITKISCHYELKVPSGNREAAERALNVFERGCPVAQTLKGCIQFNHTWEIEEY</sequence>
<dbReference type="Gene3D" id="3.30.300.20">
    <property type="match status" value="1"/>
</dbReference>
<dbReference type="SUPFAM" id="SSF82784">
    <property type="entry name" value="OsmC-like"/>
    <property type="match status" value="1"/>
</dbReference>
<dbReference type="Pfam" id="PF02566">
    <property type="entry name" value="OsmC"/>
    <property type="match status" value="1"/>
</dbReference>
<dbReference type="EMBL" id="JAAVUM010000007">
    <property type="protein sequence ID" value="NKE06104.1"/>
    <property type="molecule type" value="Genomic_DNA"/>
</dbReference>
<reference evidence="1 2" key="1">
    <citation type="submission" date="2020-03" db="EMBL/GenBank/DDBJ databases">
        <authorList>
            <person name="Sun Q."/>
        </authorList>
    </citation>
    <scope>NUCLEOTIDE SEQUENCE [LARGE SCALE GENOMIC DNA]</scope>
    <source>
        <strain evidence="1 2">KACC 21451</strain>
    </source>
</reference>
<name>A0A846TJD9_9BACI</name>
<dbReference type="AlphaFoldDB" id="A0A846TJD9"/>
<comment type="caution">
    <text evidence="1">The sequence shown here is derived from an EMBL/GenBank/DDBJ whole genome shotgun (WGS) entry which is preliminary data.</text>
</comment>
<dbReference type="InterPro" id="IPR015946">
    <property type="entry name" value="KH_dom-like_a/b"/>
</dbReference>